<dbReference type="GO" id="GO:0000139">
    <property type="term" value="C:Golgi membrane"/>
    <property type="evidence" value="ECO:0007669"/>
    <property type="project" value="UniProtKB-SubCell"/>
</dbReference>
<keyword evidence="8" id="KW-0735">Signal-anchor</keyword>
<comment type="similarity">
    <text evidence="3">Belongs to the glycosyltransferase 18 family.</text>
</comment>
<proteinExistence type="inferred from homology"/>
<comment type="subcellular location">
    <subcellularLocation>
        <location evidence="1">Golgi apparatus membrane</location>
        <topology evidence="1">Single-pass type II membrane protein</topology>
    </subcellularLocation>
</comment>
<comment type="catalytic activity">
    <reaction evidence="13">
        <text>N(4)-{beta-D-GlcNAc-(1-&gt;2)-[beta-D-GlcNAc-(1-&gt;4)]-alpha-D-Man-(1-&gt;3)-[beta-D-GlcNAc-(1-&gt;2)-alpha-D-Man-(1-&gt;6)]-beta-D-Man-(1-&gt;4)-beta-D-GlcNAc-(1-&gt;4)-beta-D-GlcNAc}-L-asparaginyl-[protein] + UDP-N-acetyl-alpha-D-glucosamine = N(4)-{beta-D-GlcNAc-(1-&gt;2)-[beta-D-GlcNAc-(1-&gt;4)]-alpha-D-Man-(1-&gt;3)-[beta-D-GlcNAc-(1-&gt;2)-[beta-D-GlcNAc-(1-&gt;6)]-alpha-D-Man-(1-&gt;6)]-beta-D-Man-(1-&gt;4)-beta-D-GlcNAc-(1-&gt;4)-beta-D-GlcNAc}-L-asparaginyl-[protein] + UDP + H(+)</text>
        <dbReference type="Rhea" id="RHEA:16921"/>
        <dbReference type="Rhea" id="RHEA-COMP:14374"/>
        <dbReference type="Rhea" id="RHEA-COMP:14377"/>
        <dbReference type="ChEBI" id="CHEBI:15378"/>
        <dbReference type="ChEBI" id="CHEBI:57705"/>
        <dbReference type="ChEBI" id="CHEBI:58223"/>
        <dbReference type="ChEBI" id="CHEBI:139507"/>
        <dbReference type="ChEBI" id="CHEBI:139510"/>
        <dbReference type="EC" id="2.4.1.155"/>
    </reaction>
</comment>
<dbReference type="EMBL" id="KV423991">
    <property type="protein sequence ID" value="KZT55606.1"/>
    <property type="molecule type" value="Genomic_DNA"/>
</dbReference>
<evidence type="ECO:0000256" key="4">
    <source>
        <dbReference type="ARBA" id="ARBA00012671"/>
    </source>
</evidence>
<evidence type="ECO:0000313" key="17">
    <source>
        <dbReference type="Proteomes" id="UP000076842"/>
    </source>
</evidence>
<evidence type="ECO:0000313" key="16">
    <source>
        <dbReference type="EMBL" id="KZT55606.1"/>
    </source>
</evidence>
<keyword evidence="12" id="KW-0325">Glycoprotein</keyword>
<dbReference type="STRING" id="1353952.A0A165EVK9"/>
<evidence type="ECO:0000256" key="2">
    <source>
        <dbReference type="ARBA" id="ARBA00004922"/>
    </source>
</evidence>
<evidence type="ECO:0000256" key="14">
    <source>
        <dbReference type="SAM" id="Phobius"/>
    </source>
</evidence>
<dbReference type="OrthoDB" id="2113294at2759"/>
<dbReference type="AlphaFoldDB" id="A0A165EVK9"/>
<keyword evidence="7 14" id="KW-0812">Transmembrane</keyword>
<dbReference type="GO" id="GO:0006487">
    <property type="term" value="P:protein N-linked glycosylation"/>
    <property type="evidence" value="ECO:0007669"/>
    <property type="project" value="TreeGrafter"/>
</dbReference>
<evidence type="ECO:0000256" key="1">
    <source>
        <dbReference type="ARBA" id="ARBA00004323"/>
    </source>
</evidence>
<dbReference type="GO" id="GO:0030144">
    <property type="term" value="F:alpha-1,6-mannosylglycoprotein 6-beta-N-acetylglucosaminyltransferase activity"/>
    <property type="evidence" value="ECO:0007669"/>
    <property type="project" value="UniProtKB-EC"/>
</dbReference>
<comment type="pathway">
    <text evidence="2">Protein modification; protein glycosylation.</text>
</comment>
<keyword evidence="9 14" id="KW-1133">Transmembrane helix</keyword>
<keyword evidence="11 14" id="KW-0472">Membrane</keyword>
<gene>
    <name evidence="16" type="ORF">CALCODRAFT_518613</name>
</gene>
<sequence length="443" mass="50004">MVLPVWSVRTSRIALLGGTTLALLLCMYLWNPVSNMQTWVKMPGFLESTTANPGQSPMLGLFPEESVYDPSLWMDRNMKTMHRLLSCTAAGTCLQNQTKIVLLGDFHMVGTIRGELQGEHVWGRSILAALDELGYSYLFSETNQEVVQQYRMFPDKVVAIILDPQAILECFSNQYCLKSNSNRHGIPFWLLFGFHWWRGAASHPLGERWVISPEHYQNEQVYIGYSIQDACSKRTYIPFHDRPNQAYILAKFAQYFLPEDFLWTNEAFELASKTVDVNFVVGLRDSPAPSADALPPATRNLGPLDQDHFFDAVAHSKVLVGVGHPFLSPSPWDALCVGVPFIQPTLWSDPGDPHDTSKWISQHDPMMNLGEPYAYTVLQGDTEGFVQAMKKALTTPIQPYVHPEMTKEGVTRRMGAFLSFDWRGLGMEILKNRTNTGGEMYAL</sequence>
<evidence type="ECO:0000256" key="12">
    <source>
        <dbReference type="ARBA" id="ARBA00023180"/>
    </source>
</evidence>
<evidence type="ECO:0000256" key="5">
    <source>
        <dbReference type="ARBA" id="ARBA00022676"/>
    </source>
</evidence>
<dbReference type="InterPro" id="IPR052105">
    <property type="entry name" value="MGAT5_Glycosyltransferase"/>
</dbReference>
<evidence type="ECO:0000256" key="10">
    <source>
        <dbReference type="ARBA" id="ARBA00023034"/>
    </source>
</evidence>
<dbReference type="Proteomes" id="UP000076842">
    <property type="component" value="Unassembled WGS sequence"/>
</dbReference>
<dbReference type="PANTHER" id="PTHR15075">
    <property type="entry name" value="ALPHA-MANNOSIDE BETA-1,6-N-ACETYLGLUCOSAMINYLTRANSFERASE"/>
    <property type="match status" value="1"/>
</dbReference>
<evidence type="ECO:0000256" key="11">
    <source>
        <dbReference type="ARBA" id="ARBA00023136"/>
    </source>
</evidence>
<feature type="domain" description="Glycosyltransferase family 18 catalytic" evidence="15">
    <location>
        <begin position="260"/>
        <end position="418"/>
    </location>
</feature>
<evidence type="ECO:0000256" key="3">
    <source>
        <dbReference type="ARBA" id="ARBA00007477"/>
    </source>
</evidence>
<dbReference type="UniPathway" id="UPA00378"/>
<evidence type="ECO:0000256" key="6">
    <source>
        <dbReference type="ARBA" id="ARBA00022679"/>
    </source>
</evidence>
<organism evidence="16 17">
    <name type="scientific">Calocera cornea HHB12733</name>
    <dbReference type="NCBI Taxonomy" id="1353952"/>
    <lineage>
        <taxon>Eukaryota</taxon>
        <taxon>Fungi</taxon>
        <taxon>Dikarya</taxon>
        <taxon>Basidiomycota</taxon>
        <taxon>Agaricomycotina</taxon>
        <taxon>Dacrymycetes</taxon>
        <taxon>Dacrymycetales</taxon>
        <taxon>Dacrymycetaceae</taxon>
        <taxon>Calocera</taxon>
    </lineage>
</organism>
<dbReference type="InterPro" id="IPR026116">
    <property type="entry name" value="GT18_cat"/>
</dbReference>
<keyword evidence="5" id="KW-0328">Glycosyltransferase</keyword>
<keyword evidence="10" id="KW-0333">Golgi apparatus</keyword>
<reference evidence="16 17" key="1">
    <citation type="journal article" date="2016" name="Mol. Biol. Evol.">
        <title>Comparative Genomics of Early-Diverging Mushroom-Forming Fungi Provides Insights into the Origins of Lignocellulose Decay Capabilities.</title>
        <authorList>
            <person name="Nagy L.G."/>
            <person name="Riley R."/>
            <person name="Tritt A."/>
            <person name="Adam C."/>
            <person name="Daum C."/>
            <person name="Floudas D."/>
            <person name="Sun H."/>
            <person name="Yadav J.S."/>
            <person name="Pangilinan J."/>
            <person name="Larsson K.H."/>
            <person name="Matsuura K."/>
            <person name="Barry K."/>
            <person name="Labutti K."/>
            <person name="Kuo R."/>
            <person name="Ohm R.A."/>
            <person name="Bhattacharya S.S."/>
            <person name="Shirouzu T."/>
            <person name="Yoshinaga Y."/>
            <person name="Martin F.M."/>
            <person name="Grigoriev I.V."/>
            <person name="Hibbett D.S."/>
        </authorList>
    </citation>
    <scope>NUCLEOTIDE SEQUENCE [LARGE SCALE GENOMIC DNA]</scope>
    <source>
        <strain evidence="16 17">HHB12733</strain>
    </source>
</reference>
<dbReference type="EC" id="2.4.1.155" evidence="4"/>
<protein>
    <recommendedName>
        <fullName evidence="4">alpha-1,6-mannosyl-glycoprotein 6-beta-N-acetylglucosaminyltransferase</fullName>
        <ecNumber evidence="4">2.4.1.155</ecNumber>
    </recommendedName>
</protein>
<evidence type="ECO:0000256" key="9">
    <source>
        <dbReference type="ARBA" id="ARBA00022989"/>
    </source>
</evidence>
<dbReference type="PANTHER" id="PTHR15075:SF2">
    <property type="entry name" value="ALPHA-1,6-MANNOSYLGLYCOPROTEIN 6-BETA-N-ACETYLGLUCOSAMINYLTRANSFERASE"/>
    <property type="match status" value="1"/>
</dbReference>
<evidence type="ECO:0000256" key="8">
    <source>
        <dbReference type="ARBA" id="ARBA00022968"/>
    </source>
</evidence>
<keyword evidence="17" id="KW-1185">Reference proteome</keyword>
<feature type="transmembrane region" description="Helical" evidence="14">
    <location>
        <begin position="12"/>
        <end position="30"/>
    </location>
</feature>
<keyword evidence="6 16" id="KW-0808">Transferase</keyword>
<dbReference type="Pfam" id="PF15024">
    <property type="entry name" value="Glyco_transf_18"/>
    <property type="match status" value="1"/>
</dbReference>
<name>A0A165EVK9_9BASI</name>
<evidence type="ECO:0000259" key="15">
    <source>
        <dbReference type="Pfam" id="PF15024"/>
    </source>
</evidence>
<evidence type="ECO:0000256" key="7">
    <source>
        <dbReference type="ARBA" id="ARBA00022692"/>
    </source>
</evidence>
<evidence type="ECO:0000256" key="13">
    <source>
        <dbReference type="ARBA" id="ARBA00048243"/>
    </source>
</evidence>
<accession>A0A165EVK9</accession>
<dbReference type="InParanoid" id="A0A165EVK9"/>